<evidence type="ECO:0000256" key="4">
    <source>
        <dbReference type="ARBA" id="ARBA00022982"/>
    </source>
</evidence>
<reference evidence="8 9" key="1">
    <citation type="submission" date="2015-01" db="EMBL/GenBank/DDBJ databases">
        <title>Draft genome of the acidophilic iron oxidizer Acidithrix ferrooxidans strain Py-F3.</title>
        <authorList>
            <person name="Poehlein A."/>
            <person name="Eisen S."/>
            <person name="Schloemann M."/>
            <person name="Johnson B.D."/>
            <person name="Daniel R."/>
            <person name="Muehling M."/>
        </authorList>
    </citation>
    <scope>NUCLEOTIDE SEQUENCE [LARGE SCALE GENOMIC DNA]</scope>
    <source>
        <strain evidence="8 9">Py-F3</strain>
    </source>
</reference>
<evidence type="ECO:0000256" key="1">
    <source>
        <dbReference type="ARBA" id="ARBA00001927"/>
    </source>
</evidence>
<dbReference type="GO" id="GO:0046872">
    <property type="term" value="F:metal ion binding"/>
    <property type="evidence" value="ECO:0007669"/>
    <property type="project" value="UniProtKB-KW"/>
</dbReference>
<keyword evidence="3" id="KW-0479">Metal-binding</keyword>
<keyword evidence="4" id="KW-0249">Electron transport</keyword>
<dbReference type="Proteomes" id="UP000032360">
    <property type="component" value="Unassembled WGS sequence"/>
</dbReference>
<dbReference type="RefSeq" id="WP_052605067.1">
    <property type="nucleotide sequence ID" value="NZ_JXYS01000029.1"/>
</dbReference>
<evidence type="ECO:0000313" key="8">
    <source>
        <dbReference type="EMBL" id="KJF17823.1"/>
    </source>
</evidence>
<dbReference type="OrthoDB" id="3215002at2"/>
<keyword evidence="2" id="KW-0813">Transport</keyword>
<keyword evidence="9" id="KW-1185">Reference proteome</keyword>
<evidence type="ECO:0000313" key="9">
    <source>
        <dbReference type="Proteomes" id="UP000032360"/>
    </source>
</evidence>
<dbReference type="AlphaFoldDB" id="A0A0D8HIQ3"/>
<name>A0A0D8HIQ3_9ACTN</name>
<sequence length="63" mass="7138">MKVEVDFEKCQSNAICMRIAPTIFEVREDGYLYVLNDTPDEELRETLIEAVESCPTQALSIIG</sequence>
<keyword evidence="7" id="KW-0003">3Fe-4S</keyword>
<dbReference type="Pfam" id="PF13370">
    <property type="entry name" value="Fer4_13"/>
    <property type="match status" value="1"/>
</dbReference>
<dbReference type="EMBL" id="JXYS01000029">
    <property type="protein sequence ID" value="KJF17823.1"/>
    <property type="molecule type" value="Genomic_DNA"/>
</dbReference>
<keyword evidence="5" id="KW-0408">Iron</keyword>
<keyword evidence="6" id="KW-0411">Iron-sulfur</keyword>
<organism evidence="8 9">
    <name type="scientific">Acidithrix ferrooxidans</name>
    <dbReference type="NCBI Taxonomy" id="1280514"/>
    <lineage>
        <taxon>Bacteria</taxon>
        <taxon>Bacillati</taxon>
        <taxon>Actinomycetota</taxon>
        <taxon>Acidimicrobiia</taxon>
        <taxon>Acidimicrobiales</taxon>
        <taxon>Acidimicrobiaceae</taxon>
        <taxon>Acidithrix</taxon>
    </lineage>
</organism>
<evidence type="ECO:0000256" key="6">
    <source>
        <dbReference type="ARBA" id="ARBA00023014"/>
    </source>
</evidence>
<comment type="cofactor">
    <cofactor evidence="1">
        <name>[3Fe-4S] cluster</name>
        <dbReference type="ChEBI" id="CHEBI:21137"/>
    </cofactor>
</comment>
<dbReference type="PANTHER" id="PTHR36923:SF3">
    <property type="entry name" value="FERREDOXIN"/>
    <property type="match status" value="1"/>
</dbReference>
<gene>
    <name evidence="8" type="primary">subB1</name>
    <name evidence="8" type="ORF">AXFE_13200</name>
</gene>
<dbReference type="Gene3D" id="3.30.70.20">
    <property type="match status" value="1"/>
</dbReference>
<dbReference type="InterPro" id="IPR051269">
    <property type="entry name" value="Fe-S_cluster_ET"/>
</dbReference>
<evidence type="ECO:0000256" key="5">
    <source>
        <dbReference type="ARBA" id="ARBA00023004"/>
    </source>
</evidence>
<evidence type="ECO:0000256" key="2">
    <source>
        <dbReference type="ARBA" id="ARBA00022448"/>
    </source>
</evidence>
<dbReference type="GO" id="GO:0051538">
    <property type="term" value="F:3 iron, 4 sulfur cluster binding"/>
    <property type="evidence" value="ECO:0007669"/>
    <property type="project" value="UniProtKB-KW"/>
</dbReference>
<proteinExistence type="predicted"/>
<protein>
    <submittedName>
        <fullName evidence="8">Ferredoxin-2</fullName>
    </submittedName>
</protein>
<evidence type="ECO:0000256" key="7">
    <source>
        <dbReference type="ARBA" id="ARBA00023291"/>
    </source>
</evidence>
<dbReference type="STRING" id="1280514.AXFE_13200"/>
<dbReference type="PANTHER" id="PTHR36923">
    <property type="entry name" value="FERREDOXIN"/>
    <property type="match status" value="1"/>
</dbReference>
<accession>A0A0D8HIQ3</accession>
<comment type="caution">
    <text evidence="8">The sequence shown here is derived from an EMBL/GenBank/DDBJ whole genome shotgun (WGS) entry which is preliminary data.</text>
</comment>
<dbReference type="SUPFAM" id="SSF54862">
    <property type="entry name" value="4Fe-4S ferredoxins"/>
    <property type="match status" value="1"/>
</dbReference>
<evidence type="ECO:0000256" key="3">
    <source>
        <dbReference type="ARBA" id="ARBA00022723"/>
    </source>
</evidence>